<keyword evidence="2" id="KW-0963">Cytoplasm</keyword>
<accession>A0A7S3LF83</accession>
<dbReference type="AlphaFoldDB" id="A0A7S3LF83"/>
<evidence type="ECO:0000256" key="5">
    <source>
        <dbReference type="ARBA" id="ARBA00039385"/>
    </source>
</evidence>
<name>A0A7S3LF83_9STRA</name>
<gene>
    <name evidence="8" type="ORF">ACOF00016_LOCUS18518</name>
</gene>
<dbReference type="PANTHER" id="PTHR21107:SF2">
    <property type="entry name" value="CYTOCHROME C OXIDASE ASSEMBLY PROTEIN COX19"/>
    <property type="match status" value="1"/>
</dbReference>
<protein>
    <recommendedName>
        <fullName evidence="5">Cytochrome c oxidase assembly protein COX19</fullName>
    </recommendedName>
</protein>
<evidence type="ECO:0000259" key="7">
    <source>
        <dbReference type="Pfam" id="PF06747"/>
    </source>
</evidence>
<dbReference type="GO" id="GO:0033617">
    <property type="term" value="P:mitochondrial respiratory chain complex IV assembly"/>
    <property type="evidence" value="ECO:0007669"/>
    <property type="project" value="TreeGrafter"/>
</dbReference>
<dbReference type="InterPro" id="IPR009069">
    <property type="entry name" value="Cys_alpha_HP_mot_SF"/>
</dbReference>
<dbReference type="Pfam" id="PF06747">
    <property type="entry name" value="CHCH"/>
    <property type="match status" value="1"/>
</dbReference>
<dbReference type="PROSITE" id="PS51808">
    <property type="entry name" value="CHCH"/>
    <property type="match status" value="1"/>
</dbReference>
<dbReference type="SUPFAM" id="SSF47072">
    <property type="entry name" value="Cysteine alpha-hairpin motif"/>
    <property type="match status" value="1"/>
</dbReference>
<feature type="domain" description="CHCH" evidence="7">
    <location>
        <begin position="30"/>
        <end position="63"/>
    </location>
</feature>
<organism evidence="8">
    <name type="scientific">Amphora coffeiformis</name>
    <dbReference type="NCBI Taxonomy" id="265554"/>
    <lineage>
        <taxon>Eukaryota</taxon>
        <taxon>Sar</taxon>
        <taxon>Stramenopiles</taxon>
        <taxon>Ochrophyta</taxon>
        <taxon>Bacillariophyta</taxon>
        <taxon>Bacillariophyceae</taxon>
        <taxon>Bacillariophycidae</taxon>
        <taxon>Thalassiophysales</taxon>
        <taxon>Catenulaceae</taxon>
        <taxon>Amphora</taxon>
    </lineage>
</organism>
<proteinExistence type="inferred from homology"/>
<reference evidence="8" key="1">
    <citation type="submission" date="2021-01" db="EMBL/GenBank/DDBJ databases">
        <authorList>
            <person name="Corre E."/>
            <person name="Pelletier E."/>
            <person name="Niang G."/>
            <person name="Scheremetjew M."/>
            <person name="Finn R."/>
            <person name="Kale V."/>
            <person name="Holt S."/>
            <person name="Cochrane G."/>
            <person name="Meng A."/>
            <person name="Brown T."/>
            <person name="Cohen L."/>
        </authorList>
    </citation>
    <scope>NUCLEOTIDE SEQUENCE</scope>
    <source>
        <strain evidence="8">CCMP127</strain>
    </source>
</reference>
<evidence type="ECO:0000256" key="3">
    <source>
        <dbReference type="ARBA" id="ARBA00023157"/>
    </source>
</evidence>
<keyword evidence="3" id="KW-1015">Disulfide bond</keyword>
<evidence type="ECO:0000256" key="2">
    <source>
        <dbReference type="ARBA" id="ARBA00022490"/>
    </source>
</evidence>
<evidence type="ECO:0000256" key="1">
    <source>
        <dbReference type="ARBA" id="ARBA00004496"/>
    </source>
</evidence>
<dbReference type="EMBL" id="HBIM01024952">
    <property type="protein sequence ID" value="CAE0421901.1"/>
    <property type="molecule type" value="Transcribed_RNA"/>
</dbReference>
<sequence length="124" mass="14391">MSSTSMSSGKQSVVRPPQRGIFPLDHYGDCQSPMKAYLECLQQHDDAHYHCKEFSRSYLQCRMDHDLMAKENLDQLGFSEAHQVQGAREYDKSKEKAGYTAGKHIAKESKWWWQSSDKKSWQTD</sequence>
<dbReference type="InterPro" id="IPR010625">
    <property type="entry name" value="CHCH"/>
</dbReference>
<comment type="similarity">
    <text evidence="4">Belongs to the COX19 family.</text>
</comment>
<evidence type="ECO:0000313" key="8">
    <source>
        <dbReference type="EMBL" id="CAE0421901.1"/>
    </source>
</evidence>
<feature type="region of interest" description="Disordered" evidence="6">
    <location>
        <begin position="1"/>
        <end position="20"/>
    </location>
</feature>
<comment type="subcellular location">
    <subcellularLocation>
        <location evidence="1">Cytoplasm</location>
    </subcellularLocation>
</comment>
<evidence type="ECO:0000256" key="6">
    <source>
        <dbReference type="SAM" id="MobiDB-lite"/>
    </source>
</evidence>
<dbReference type="InterPro" id="IPR051383">
    <property type="entry name" value="COX19"/>
</dbReference>
<evidence type="ECO:0000256" key="4">
    <source>
        <dbReference type="ARBA" id="ARBA00038223"/>
    </source>
</evidence>
<dbReference type="GO" id="GO:0005758">
    <property type="term" value="C:mitochondrial intermembrane space"/>
    <property type="evidence" value="ECO:0007669"/>
    <property type="project" value="TreeGrafter"/>
</dbReference>
<dbReference type="PANTHER" id="PTHR21107">
    <property type="entry name" value="CYTOCHROME C OXIDASE ASSEMBLY PROTEIN COX19"/>
    <property type="match status" value="1"/>
</dbReference>